<gene>
    <name evidence="2" type="ORF">AAM4_1779</name>
</gene>
<name>A0A1L7RCG9_9ACTO</name>
<sequence>MTTWVDYWTLIQDIVVFIGIIVGTCTLVNIARSLREIVRMLQHQEESNRSGDANRLAHKQ</sequence>
<dbReference type="AlphaFoldDB" id="A0A1L7RCG9"/>
<proteinExistence type="predicted"/>
<keyword evidence="1" id="KW-1133">Transmembrane helix</keyword>
<evidence type="ECO:0000313" key="2">
    <source>
        <dbReference type="EMBL" id="CED91611.1"/>
    </source>
</evidence>
<evidence type="ECO:0000256" key="1">
    <source>
        <dbReference type="SAM" id="Phobius"/>
    </source>
</evidence>
<keyword evidence="1" id="KW-0812">Transmembrane</keyword>
<accession>A0A1L7RCG9</accession>
<reference evidence="2" key="1">
    <citation type="submission" date="2014-07" db="EMBL/GenBank/DDBJ databases">
        <authorList>
            <person name="Zhang J.E."/>
            <person name="Yang H."/>
            <person name="Guo J."/>
            <person name="Deng Z."/>
            <person name="Luo H."/>
            <person name="Luo M."/>
            <person name="Zhao B."/>
        </authorList>
    </citation>
    <scope>NUCLEOTIDE SEQUENCE</scope>
    <source>
        <strain evidence="2">AM4</strain>
    </source>
</reference>
<protein>
    <submittedName>
        <fullName evidence="2">Uncharacterized protein</fullName>
    </submittedName>
</protein>
<organism evidence="2">
    <name type="scientific">Actinomyces succiniciruminis</name>
    <dbReference type="NCBI Taxonomy" id="1522002"/>
    <lineage>
        <taxon>Bacteria</taxon>
        <taxon>Bacillati</taxon>
        <taxon>Actinomycetota</taxon>
        <taxon>Actinomycetes</taxon>
        <taxon>Actinomycetales</taxon>
        <taxon>Actinomycetaceae</taxon>
        <taxon>Actinomyces</taxon>
    </lineage>
</organism>
<feature type="transmembrane region" description="Helical" evidence="1">
    <location>
        <begin position="14"/>
        <end position="31"/>
    </location>
</feature>
<keyword evidence="1" id="KW-0472">Membrane</keyword>
<dbReference type="EMBL" id="LK995515">
    <property type="protein sequence ID" value="CED91611.1"/>
    <property type="molecule type" value="Genomic_DNA"/>
</dbReference>